<dbReference type="AlphaFoldDB" id="A0A7W6H1I3"/>
<dbReference type="GO" id="GO:0016810">
    <property type="term" value="F:hydrolase activity, acting on carbon-nitrogen (but not peptide) bonds"/>
    <property type="evidence" value="ECO:0007669"/>
    <property type="project" value="InterPro"/>
</dbReference>
<gene>
    <name evidence="1" type="ORF">GGR95_003607</name>
</gene>
<sequence>MTDMEAALSWTLTGGTVLRDGTLHRDNLHFAGGVIVSAVPKGQVFDASGLWLLPGIVDVHGDAIERIAMPRPGVSFELSLALQEADRQMLSNGIITAFHGLTVSWEPGLRSLASARAFVDALTGADLICDTRINFRWETFALEAVEDMIGWFDQVPNCIFSLNDHTTALIGQPPLTRKIVRMAERIGWSPEDCSARLNEVSARANEVPAAIVRVTSAARAAKIPMLAHDEVSPATRQDHRALGISASEFPMTEQTAAAARQAGEQVVFGAPNVLRGCSQNNAVDAAPAILSGLGTVLASDYYYPAPLQAAFVLAEKGMDFAAAWDCVSYSAAAIAGLSDRGRLQPGLRADVIAVCPKTRSVKAVFVAGEKKLHFG</sequence>
<dbReference type="EMBL" id="JACIEI010000022">
    <property type="protein sequence ID" value="MBB3995941.1"/>
    <property type="molecule type" value="Genomic_DNA"/>
</dbReference>
<dbReference type="InterPro" id="IPR032466">
    <property type="entry name" value="Metal_Hydrolase"/>
</dbReference>
<organism evidence="1 2">
    <name type="scientific">Sulfitobacter undariae</name>
    <dbReference type="NCBI Taxonomy" id="1563671"/>
    <lineage>
        <taxon>Bacteria</taxon>
        <taxon>Pseudomonadati</taxon>
        <taxon>Pseudomonadota</taxon>
        <taxon>Alphaproteobacteria</taxon>
        <taxon>Rhodobacterales</taxon>
        <taxon>Roseobacteraceae</taxon>
        <taxon>Sulfitobacter</taxon>
    </lineage>
</organism>
<reference evidence="1 2" key="1">
    <citation type="submission" date="2020-08" db="EMBL/GenBank/DDBJ databases">
        <title>Genomic Encyclopedia of Type Strains, Phase IV (KMG-IV): sequencing the most valuable type-strain genomes for metagenomic binning, comparative biology and taxonomic classification.</title>
        <authorList>
            <person name="Goeker M."/>
        </authorList>
    </citation>
    <scope>NUCLEOTIDE SEQUENCE [LARGE SCALE GENOMIC DNA]</scope>
    <source>
        <strain evidence="1 2">DSM 102234</strain>
    </source>
</reference>
<protein>
    <submittedName>
        <fullName evidence="1">Alpha-D-ribose 1-methylphosphonate 5-triphosphate diphosphatase</fullName>
        <ecNumber evidence="1">3.6.1.63</ecNumber>
    </submittedName>
</protein>
<comment type="caution">
    <text evidence="1">The sequence shown here is derived from an EMBL/GenBank/DDBJ whole genome shotgun (WGS) entry which is preliminary data.</text>
</comment>
<keyword evidence="1" id="KW-0378">Hydrolase</keyword>
<dbReference type="PANTHER" id="PTHR43135:SF3">
    <property type="entry name" value="ALPHA-D-RIBOSE 1-METHYLPHOSPHONATE 5-TRIPHOSPHATE DIPHOSPHATASE"/>
    <property type="match status" value="1"/>
</dbReference>
<dbReference type="Proteomes" id="UP000530268">
    <property type="component" value="Unassembled WGS sequence"/>
</dbReference>
<evidence type="ECO:0000313" key="1">
    <source>
        <dbReference type="EMBL" id="MBB3995941.1"/>
    </source>
</evidence>
<dbReference type="PIRSF" id="PIRSF038971">
    <property type="entry name" value="PhnM"/>
    <property type="match status" value="1"/>
</dbReference>
<keyword evidence="2" id="KW-1185">Reference proteome</keyword>
<dbReference type="RefSeq" id="WP_246423441.1">
    <property type="nucleotide sequence ID" value="NZ_JACIEI010000022.1"/>
</dbReference>
<dbReference type="GO" id="GO:0019700">
    <property type="term" value="P:organic phosphonate catabolic process"/>
    <property type="evidence" value="ECO:0007669"/>
    <property type="project" value="InterPro"/>
</dbReference>
<dbReference type="NCBIfam" id="NF011987">
    <property type="entry name" value="PRK15446.2-3"/>
    <property type="match status" value="1"/>
</dbReference>
<dbReference type="InterPro" id="IPR011059">
    <property type="entry name" value="Metal-dep_hydrolase_composite"/>
</dbReference>
<dbReference type="SUPFAM" id="SSF51338">
    <property type="entry name" value="Composite domain of metallo-dependent hydrolases"/>
    <property type="match status" value="1"/>
</dbReference>
<dbReference type="SUPFAM" id="SSF51556">
    <property type="entry name" value="Metallo-dependent hydrolases"/>
    <property type="match status" value="1"/>
</dbReference>
<evidence type="ECO:0000313" key="2">
    <source>
        <dbReference type="Proteomes" id="UP000530268"/>
    </source>
</evidence>
<name>A0A7W6H1I3_9RHOB</name>
<dbReference type="PANTHER" id="PTHR43135">
    <property type="entry name" value="ALPHA-D-RIBOSE 1-METHYLPHOSPHONATE 5-TRIPHOSPHATE DIPHOSPHATASE"/>
    <property type="match status" value="1"/>
</dbReference>
<dbReference type="InterPro" id="IPR051781">
    <property type="entry name" value="Metallo-dep_Hydrolase"/>
</dbReference>
<dbReference type="EC" id="3.6.1.63" evidence="1"/>
<accession>A0A7W6H1I3</accession>
<dbReference type="InterPro" id="IPR012696">
    <property type="entry name" value="PhnM"/>
</dbReference>
<proteinExistence type="predicted"/>